<accession>A0A8W8NVW6</accession>
<dbReference type="OMA" id="CAVCHAY"/>
<organism evidence="2 3">
    <name type="scientific">Magallana gigas</name>
    <name type="common">Pacific oyster</name>
    <name type="synonym">Crassostrea gigas</name>
    <dbReference type="NCBI Taxonomy" id="29159"/>
    <lineage>
        <taxon>Eukaryota</taxon>
        <taxon>Metazoa</taxon>
        <taxon>Spiralia</taxon>
        <taxon>Lophotrochozoa</taxon>
        <taxon>Mollusca</taxon>
        <taxon>Bivalvia</taxon>
        <taxon>Autobranchia</taxon>
        <taxon>Pteriomorphia</taxon>
        <taxon>Ostreida</taxon>
        <taxon>Ostreoidea</taxon>
        <taxon>Ostreidae</taxon>
        <taxon>Magallana</taxon>
    </lineage>
</organism>
<keyword evidence="1" id="KW-0732">Signal</keyword>
<sequence length="242" mass="26196">MSPVLFLLGVCLGCIGEGHTAGGGRDRRLLLSDPHAMQLQLEELQRRIQVLEVRTTPTQSRAGAVFTIWGKKNCPAVNGTDTLYSGITGGGMYSQKGSGVTTLCLPHDPDSLPGDFPSKTDPNTAYIFGAEYQLNYQQVAYDDDVPCAVCHAYTSASAIMIPAKLSCPHNWIVQYKGFLSAERSDYSGSDYICVALDAEYFEGTRAVNADGRLIFPVRAKCGSLPCPPYTDDQYVSCVVCSK</sequence>
<dbReference type="PANTHER" id="PTHR24024">
    <property type="entry name" value="PULMONARY SURFACTANT-ASSOCIATED PROTEIN A"/>
    <property type="match status" value="1"/>
</dbReference>
<dbReference type="AlphaFoldDB" id="A0A8W8NVW6"/>
<dbReference type="Proteomes" id="UP000005408">
    <property type="component" value="Unassembled WGS sequence"/>
</dbReference>
<proteinExistence type="predicted"/>
<dbReference type="InterPro" id="IPR051077">
    <property type="entry name" value="Ca-dependent_lectin"/>
</dbReference>
<protein>
    <recommendedName>
        <fullName evidence="4">Short-chain collagen C4</fullName>
    </recommendedName>
</protein>
<feature type="chain" id="PRO_5036465539" description="Short-chain collagen C4" evidence="1">
    <location>
        <begin position="21"/>
        <end position="242"/>
    </location>
</feature>
<reference evidence="2" key="1">
    <citation type="submission" date="2022-08" db="UniProtKB">
        <authorList>
            <consortium name="EnsemblMetazoa"/>
        </authorList>
    </citation>
    <scope>IDENTIFICATION</scope>
    <source>
        <strain evidence="2">05x7-T-G4-1.051#20</strain>
    </source>
</reference>
<dbReference type="OrthoDB" id="6129075at2759"/>
<dbReference type="EnsemblMetazoa" id="G9970.1">
    <property type="protein sequence ID" value="G9970.1:cds"/>
    <property type="gene ID" value="G9970"/>
</dbReference>
<evidence type="ECO:0008006" key="4">
    <source>
        <dbReference type="Google" id="ProtNLM"/>
    </source>
</evidence>
<evidence type="ECO:0000313" key="3">
    <source>
        <dbReference type="Proteomes" id="UP000005408"/>
    </source>
</evidence>
<dbReference type="PANTHER" id="PTHR24024:SF18">
    <property type="entry name" value="SHORT-CHAIN COLLAGEN C4-LIKE"/>
    <property type="match status" value="1"/>
</dbReference>
<feature type="signal peptide" evidence="1">
    <location>
        <begin position="1"/>
        <end position="20"/>
    </location>
</feature>
<keyword evidence="3" id="KW-1185">Reference proteome</keyword>
<dbReference type="GO" id="GO:0005615">
    <property type="term" value="C:extracellular space"/>
    <property type="evidence" value="ECO:0007669"/>
    <property type="project" value="TreeGrafter"/>
</dbReference>
<evidence type="ECO:0000256" key="1">
    <source>
        <dbReference type="SAM" id="SignalP"/>
    </source>
</evidence>
<name>A0A8W8NVW6_MAGGI</name>
<evidence type="ECO:0000313" key="2">
    <source>
        <dbReference type="EnsemblMetazoa" id="G9970.1:cds"/>
    </source>
</evidence>